<reference evidence="2" key="1">
    <citation type="submission" date="2022-11" db="UniProtKB">
        <authorList>
            <consortium name="WormBaseParasite"/>
        </authorList>
    </citation>
    <scope>IDENTIFICATION</scope>
</reference>
<organism evidence="1 2">
    <name type="scientific">Panagrolaimus superbus</name>
    <dbReference type="NCBI Taxonomy" id="310955"/>
    <lineage>
        <taxon>Eukaryota</taxon>
        <taxon>Metazoa</taxon>
        <taxon>Ecdysozoa</taxon>
        <taxon>Nematoda</taxon>
        <taxon>Chromadorea</taxon>
        <taxon>Rhabditida</taxon>
        <taxon>Tylenchina</taxon>
        <taxon>Panagrolaimomorpha</taxon>
        <taxon>Panagrolaimoidea</taxon>
        <taxon>Panagrolaimidae</taxon>
        <taxon>Panagrolaimus</taxon>
    </lineage>
</organism>
<dbReference type="Proteomes" id="UP000887577">
    <property type="component" value="Unplaced"/>
</dbReference>
<dbReference type="InterPro" id="IPR011990">
    <property type="entry name" value="TPR-like_helical_dom_sf"/>
</dbReference>
<dbReference type="Gene3D" id="1.25.40.10">
    <property type="entry name" value="Tetratricopeptide repeat domain"/>
    <property type="match status" value="1"/>
</dbReference>
<sequence>MSKNSVIKKLKNDIKKSLKEKNHNDAFKQTIKLAYILKDESKYQEAQKEYENAKMFVQRCGLEDRAEFDYIADKGDDNDVIAEHLQTFLDNHGNNNFELKTKQEMCYFLAWSYSYLNKFDQAKLYALRSLEHLNAFQSKDSKFELCMASTYRILADVSLDENKNNEAKNYCEKALNCRGIKSYTALYYSLLNIKRHYVKREDRLSVSLEMLELFNGHKILLKDKKFNTHICLVEDHFIHHDFEKVEEAYFVLYKDPECLKNDIKNEVKTGLVVCKLF</sequence>
<accession>A0A914Y0D6</accession>
<dbReference type="WBParaSite" id="PSU_v2.g12245.t1">
    <property type="protein sequence ID" value="PSU_v2.g12245.t1"/>
    <property type="gene ID" value="PSU_v2.g12245"/>
</dbReference>
<proteinExistence type="predicted"/>
<protein>
    <submittedName>
        <fullName evidence="2">Uncharacterized protein</fullName>
    </submittedName>
</protein>
<evidence type="ECO:0000313" key="1">
    <source>
        <dbReference type="Proteomes" id="UP000887577"/>
    </source>
</evidence>
<dbReference type="SUPFAM" id="SSF48452">
    <property type="entry name" value="TPR-like"/>
    <property type="match status" value="1"/>
</dbReference>
<keyword evidence="1" id="KW-1185">Reference proteome</keyword>
<dbReference type="AlphaFoldDB" id="A0A914Y0D6"/>
<name>A0A914Y0D6_9BILA</name>
<evidence type="ECO:0000313" key="2">
    <source>
        <dbReference type="WBParaSite" id="PSU_v2.g12245.t1"/>
    </source>
</evidence>